<gene>
    <name evidence="3" type="ORF">IAC94_06800</name>
</gene>
<evidence type="ECO:0000313" key="4">
    <source>
        <dbReference type="Proteomes" id="UP000886744"/>
    </source>
</evidence>
<proteinExistence type="predicted"/>
<dbReference type="EMBL" id="DVHI01000082">
    <property type="protein sequence ID" value="HIR63212.1"/>
    <property type="molecule type" value="Genomic_DNA"/>
</dbReference>
<organism evidence="3 4">
    <name type="scientific">Candidatus Coprenecus avistercoris</name>
    <dbReference type="NCBI Taxonomy" id="2840730"/>
    <lineage>
        <taxon>Bacteria</taxon>
        <taxon>Pseudomonadati</taxon>
        <taxon>Bacteroidota</taxon>
        <taxon>Bacteroidia</taxon>
        <taxon>Bacteroidales</taxon>
        <taxon>Rikenellaceae</taxon>
        <taxon>Rikenellaceae incertae sedis</taxon>
        <taxon>Candidatus Coprenecus</taxon>
    </lineage>
</organism>
<dbReference type="Proteomes" id="UP000886744">
    <property type="component" value="Unassembled WGS sequence"/>
</dbReference>
<evidence type="ECO:0000313" key="3">
    <source>
        <dbReference type="EMBL" id="HIR63212.1"/>
    </source>
</evidence>
<feature type="region of interest" description="Disordered" evidence="1">
    <location>
        <begin position="115"/>
        <end position="137"/>
    </location>
</feature>
<dbReference type="PROSITE" id="PS51257">
    <property type="entry name" value="PROKAR_LIPOPROTEIN"/>
    <property type="match status" value="1"/>
</dbReference>
<evidence type="ECO:0000256" key="1">
    <source>
        <dbReference type="SAM" id="MobiDB-lite"/>
    </source>
</evidence>
<accession>A0A9D1E258</accession>
<dbReference type="Pfam" id="PF19190">
    <property type="entry name" value="BACON_2"/>
    <property type="match status" value="1"/>
</dbReference>
<dbReference type="Gene3D" id="2.60.40.10">
    <property type="entry name" value="Immunoglobulins"/>
    <property type="match status" value="1"/>
</dbReference>
<comment type="caution">
    <text evidence="3">The sequence shown here is derived from an EMBL/GenBank/DDBJ whole genome shotgun (WGS) entry which is preliminary data.</text>
</comment>
<feature type="non-terminal residue" evidence="3">
    <location>
        <position position="216"/>
    </location>
</feature>
<feature type="domain" description="BACON" evidence="2">
    <location>
        <begin position="45"/>
        <end position="118"/>
    </location>
</feature>
<evidence type="ECO:0000259" key="2">
    <source>
        <dbReference type="Pfam" id="PF19190"/>
    </source>
</evidence>
<name>A0A9D1E258_9BACT</name>
<sequence length="216" mass="23078">MRHFTLILTTAAVAALMAAGCQEKPEGGDGSVSLHSEAEMTLPAAETDSVISFTATADWTATVEGGDWLSVSPASGEAGEISATLSASANSDADARTATVRITCGADEATVTVTQEGAAGEEPEEPEEPEQPTGKMPRSISMVLDEDGYLYHHDYTFGYDEVGRVVSMLFKTDNGNFGWPENDYKFEYGQNSVNINIEFRSDELSGLSVVEWTLDS</sequence>
<reference evidence="3" key="1">
    <citation type="submission" date="2020-10" db="EMBL/GenBank/DDBJ databases">
        <authorList>
            <person name="Gilroy R."/>
        </authorList>
    </citation>
    <scope>NUCLEOTIDE SEQUENCE</scope>
    <source>
        <strain evidence="3">ChiHjej13B12-12457</strain>
    </source>
</reference>
<dbReference type="CDD" id="cd14948">
    <property type="entry name" value="BACON"/>
    <property type="match status" value="1"/>
</dbReference>
<reference evidence="3" key="2">
    <citation type="journal article" date="2021" name="PeerJ">
        <title>Extensive microbial diversity within the chicken gut microbiome revealed by metagenomics and culture.</title>
        <authorList>
            <person name="Gilroy R."/>
            <person name="Ravi A."/>
            <person name="Getino M."/>
            <person name="Pursley I."/>
            <person name="Horton D.L."/>
            <person name="Alikhan N.F."/>
            <person name="Baker D."/>
            <person name="Gharbi K."/>
            <person name="Hall N."/>
            <person name="Watson M."/>
            <person name="Adriaenssens E.M."/>
            <person name="Foster-Nyarko E."/>
            <person name="Jarju S."/>
            <person name="Secka A."/>
            <person name="Antonio M."/>
            <person name="Oren A."/>
            <person name="Chaudhuri R.R."/>
            <person name="La Ragione R."/>
            <person name="Hildebrand F."/>
            <person name="Pallen M.J."/>
        </authorList>
    </citation>
    <scope>NUCLEOTIDE SEQUENCE</scope>
    <source>
        <strain evidence="3">ChiHjej13B12-12457</strain>
    </source>
</reference>
<dbReference type="AlphaFoldDB" id="A0A9D1E258"/>
<dbReference type="InterPro" id="IPR013783">
    <property type="entry name" value="Ig-like_fold"/>
</dbReference>
<dbReference type="InterPro" id="IPR024361">
    <property type="entry name" value="BACON"/>
</dbReference>
<protein>
    <recommendedName>
        <fullName evidence="2">BACON domain-containing protein</fullName>
    </recommendedName>
</protein>
<feature type="compositionally biased region" description="Acidic residues" evidence="1">
    <location>
        <begin position="119"/>
        <end position="130"/>
    </location>
</feature>